<comment type="caution">
    <text evidence="2">The sequence shown here is derived from an EMBL/GenBank/DDBJ whole genome shotgun (WGS) entry which is preliminary data.</text>
</comment>
<gene>
    <name evidence="2" type="ORF">PMAYCL1PPCAC_28468</name>
</gene>
<protein>
    <submittedName>
        <fullName evidence="2">Uncharacterized protein</fullName>
    </submittedName>
</protein>
<dbReference type="EMBL" id="BTRK01000006">
    <property type="protein sequence ID" value="GMR58273.1"/>
    <property type="molecule type" value="Genomic_DNA"/>
</dbReference>
<dbReference type="AlphaFoldDB" id="A0AAN5IA14"/>
<evidence type="ECO:0000313" key="2">
    <source>
        <dbReference type="EMBL" id="GMR58273.1"/>
    </source>
</evidence>
<evidence type="ECO:0000256" key="1">
    <source>
        <dbReference type="SAM" id="MobiDB-lite"/>
    </source>
</evidence>
<proteinExistence type="predicted"/>
<name>A0AAN5IA14_9BILA</name>
<feature type="compositionally biased region" description="Basic and acidic residues" evidence="1">
    <location>
        <begin position="98"/>
        <end position="112"/>
    </location>
</feature>
<sequence length="291" mass="33797">MDSNRRARKREQEGEIDLWELTWSLEDDVIRRRRAKSEPPRKSRRAYASTFVAILTDFDIDDSVHDERTEVTWSEQSNVSPSKKSKRNKRRKIGHSGAKSDESTMEETDKPEITVLVEEETPSIYMTPPKSPDHEMPCSQEEAKQRLMDTVNEYRSHSNNNDAITLISQLAQMAYCYNNKERPGESDYDNIEQLVFFYTDAPQIRDPPHAADEPRWFLPQKQYLMRRAVRGRLYGAVSLLRSQQQCSTPSFPEEYRSNPMIMTIIEEATALGRNCHTLALLLEDLHSIPDL</sequence>
<feature type="compositionally biased region" description="Basic residues" evidence="1">
    <location>
        <begin position="83"/>
        <end position="94"/>
    </location>
</feature>
<reference evidence="3" key="1">
    <citation type="submission" date="2022-10" db="EMBL/GenBank/DDBJ databases">
        <title>Genome assembly of Pristionchus species.</title>
        <authorList>
            <person name="Yoshida K."/>
            <person name="Sommer R.J."/>
        </authorList>
    </citation>
    <scope>NUCLEOTIDE SEQUENCE [LARGE SCALE GENOMIC DNA]</scope>
    <source>
        <strain evidence="3">RS5460</strain>
    </source>
</reference>
<dbReference type="Proteomes" id="UP001328107">
    <property type="component" value="Unassembled WGS sequence"/>
</dbReference>
<accession>A0AAN5IA14</accession>
<evidence type="ECO:0000313" key="3">
    <source>
        <dbReference type="Proteomes" id="UP001328107"/>
    </source>
</evidence>
<feature type="region of interest" description="Disordered" evidence="1">
    <location>
        <begin position="66"/>
        <end position="113"/>
    </location>
</feature>
<organism evidence="2 3">
    <name type="scientific">Pristionchus mayeri</name>
    <dbReference type="NCBI Taxonomy" id="1317129"/>
    <lineage>
        <taxon>Eukaryota</taxon>
        <taxon>Metazoa</taxon>
        <taxon>Ecdysozoa</taxon>
        <taxon>Nematoda</taxon>
        <taxon>Chromadorea</taxon>
        <taxon>Rhabditida</taxon>
        <taxon>Rhabditina</taxon>
        <taxon>Diplogasteromorpha</taxon>
        <taxon>Diplogasteroidea</taxon>
        <taxon>Neodiplogasteridae</taxon>
        <taxon>Pristionchus</taxon>
    </lineage>
</organism>
<keyword evidence="3" id="KW-1185">Reference proteome</keyword>